<reference evidence="1 2" key="1">
    <citation type="journal article" date="2024" name="BMC Genomics">
        <title>De novo assembly and annotation of Popillia japonica's genome with initial clues to its potential as an invasive pest.</title>
        <authorList>
            <person name="Cucini C."/>
            <person name="Boschi S."/>
            <person name="Funari R."/>
            <person name="Cardaioli E."/>
            <person name="Iannotti N."/>
            <person name="Marturano G."/>
            <person name="Paoli F."/>
            <person name="Bruttini M."/>
            <person name="Carapelli A."/>
            <person name="Frati F."/>
            <person name="Nardi F."/>
        </authorList>
    </citation>
    <scope>NUCLEOTIDE SEQUENCE [LARGE SCALE GENOMIC DNA]</scope>
    <source>
        <strain evidence="1">DMR45628</strain>
    </source>
</reference>
<organism evidence="1 2">
    <name type="scientific">Popillia japonica</name>
    <name type="common">Japanese beetle</name>
    <dbReference type="NCBI Taxonomy" id="7064"/>
    <lineage>
        <taxon>Eukaryota</taxon>
        <taxon>Metazoa</taxon>
        <taxon>Ecdysozoa</taxon>
        <taxon>Arthropoda</taxon>
        <taxon>Hexapoda</taxon>
        <taxon>Insecta</taxon>
        <taxon>Pterygota</taxon>
        <taxon>Neoptera</taxon>
        <taxon>Endopterygota</taxon>
        <taxon>Coleoptera</taxon>
        <taxon>Polyphaga</taxon>
        <taxon>Scarabaeiformia</taxon>
        <taxon>Scarabaeidae</taxon>
        <taxon>Rutelinae</taxon>
        <taxon>Popillia</taxon>
    </lineage>
</organism>
<proteinExistence type="predicted"/>
<comment type="caution">
    <text evidence="1">The sequence shown here is derived from an EMBL/GenBank/DDBJ whole genome shotgun (WGS) entry which is preliminary data.</text>
</comment>
<sequence>MQATMEVLNRNIPNYVVKRETGPYNLQSFADSLTEIDWSFVGIRLNIEYNLQSFADSLTEIDWSFVGIRLNIESAFARFTNTFLCYYNLHCLKTTQRCGNKGFKLWITDDIRESSKKLKNYYAVYRDNTTMKDTYRAMKKVRNLKTTMLFIEITQL</sequence>
<dbReference type="AlphaFoldDB" id="A0AAW1JW39"/>
<gene>
    <name evidence="1" type="ORF">QE152_g27275</name>
</gene>
<dbReference type="EMBL" id="JASPKY010000332">
    <property type="protein sequence ID" value="KAK9708332.1"/>
    <property type="molecule type" value="Genomic_DNA"/>
</dbReference>
<accession>A0AAW1JW39</accession>
<keyword evidence="2" id="KW-1185">Reference proteome</keyword>
<protein>
    <submittedName>
        <fullName evidence="1">Uncharacterized protein</fullName>
    </submittedName>
</protein>
<name>A0AAW1JW39_POPJA</name>
<evidence type="ECO:0000313" key="1">
    <source>
        <dbReference type="EMBL" id="KAK9708332.1"/>
    </source>
</evidence>
<dbReference type="Proteomes" id="UP001458880">
    <property type="component" value="Unassembled WGS sequence"/>
</dbReference>
<evidence type="ECO:0000313" key="2">
    <source>
        <dbReference type="Proteomes" id="UP001458880"/>
    </source>
</evidence>